<proteinExistence type="predicted"/>
<evidence type="ECO:0000259" key="1">
    <source>
        <dbReference type="Pfam" id="PF09995"/>
    </source>
</evidence>
<comment type="caution">
    <text evidence="2">The sequence shown here is derived from an EMBL/GenBank/DDBJ whole genome shotgun (WGS) entry which is preliminary data.</text>
</comment>
<evidence type="ECO:0000313" key="3">
    <source>
        <dbReference type="Proteomes" id="UP001634394"/>
    </source>
</evidence>
<dbReference type="InterPro" id="IPR018713">
    <property type="entry name" value="MPAB/Lcp_cat_dom"/>
</dbReference>
<dbReference type="PANTHER" id="PTHR37159">
    <property type="entry name" value="GH11867P"/>
    <property type="match status" value="1"/>
</dbReference>
<dbReference type="Pfam" id="PF09995">
    <property type="entry name" value="MPAB_Lcp_cat"/>
    <property type="match status" value="1"/>
</dbReference>
<dbReference type="Proteomes" id="UP001634394">
    <property type="component" value="Unassembled WGS sequence"/>
</dbReference>
<protein>
    <recommendedName>
        <fullName evidence="1">ER-bound oxygenase mpaB/mpaB'/Rubber oxygenase catalytic domain-containing protein</fullName>
    </recommendedName>
</protein>
<dbReference type="AlphaFoldDB" id="A0ABD3WP46"/>
<organism evidence="2 3">
    <name type="scientific">Sinanodonta woodiana</name>
    <name type="common">Chinese pond mussel</name>
    <name type="synonym">Anodonta woodiana</name>
    <dbReference type="NCBI Taxonomy" id="1069815"/>
    <lineage>
        <taxon>Eukaryota</taxon>
        <taxon>Metazoa</taxon>
        <taxon>Spiralia</taxon>
        <taxon>Lophotrochozoa</taxon>
        <taxon>Mollusca</taxon>
        <taxon>Bivalvia</taxon>
        <taxon>Autobranchia</taxon>
        <taxon>Heteroconchia</taxon>
        <taxon>Palaeoheterodonta</taxon>
        <taxon>Unionida</taxon>
        <taxon>Unionoidea</taxon>
        <taxon>Unionidae</taxon>
        <taxon>Unioninae</taxon>
        <taxon>Sinanodonta</taxon>
    </lineage>
</organism>
<gene>
    <name evidence="2" type="ORF">ACJMK2_037295</name>
</gene>
<dbReference type="EMBL" id="JBJQND010000006">
    <property type="protein sequence ID" value="KAL3874255.1"/>
    <property type="molecule type" value="Genomic_DNA"/>
</dbReference>
<sequence>MLFSLVVEQHQQSPGCVAYRRYFQTYIHLLRWHYGNVFKPDSVAQKSIQLVRQIHNSVRENIMSDRCDNKIYVSQHDMAVVRGGFFGAIIMYPSRFGIHCSMADLDDYVYFWRWLGYCLGIKHEDNMCLSGYSLAYKLPALKDPPKDFPRMSSALAKAGQSIVSTEAVIAFKTEAFQNE</sequence>
<evidence type="ECO:0000313" key="2">
    <source>
        <dbReference type="EMBL" id="KAL3874255.1"/>
    </source>
</evidence>
<reference evidence="2 3" key="1">
    <citation type="submission" date="2024-11" db="EMBL/GenBank/DDBJ databases">
        <title>Chromosome-level genome assembly of the freshwater bivalve Anodonta woodiana.</title>
        <authorList>
            <person name="Chen X."/>
        </authorList>
    </citation>
    <scope>NUCLEOTIDE SEQUENCE [LARGE SCALE GENOMIC DNA]</scope>
    <source>
        <strain evidence="2">MN2024</strain>
        <tissue evidence="2">Gills</tissue>
    </source>
</reference>
<feature type="domain" description="ER-bound oxygenase mpaB/mpaB'/Rubber oxygenase catalytic" evidence="1">
    <location>
        <begin position="18"/>
        <end position="124"/>
    </location>
</feature>
<accession>A0ABD3WP46</accession>
<dbReference type="PANTHER" id="PTHR37159:SF1">
    <property type="entry name" value="GH11867P"/>
    <property type="match status" value="1"/>
</dbReference>
<name>A0ABD3WP46_SINWO</name>
<keyword evidence="3" id="KW-1185">Reference proteome</keyword>